<dbReference type="EMBL" id="GBRH01282032">
    <property type="protein sequence ID" value="JAD15863.1"/>
    <property type="molecule type" value="Transcribed_RNA"/>
</dbReference>
<reference evidence="1" key="1">
    <citation type="submission" date="2014-09" db="EMBL/GenBank/DDBJ databases">
        <authorList>
            <person name="Magalhaes I.L.F."/>
            <person name="Oliveira U."/>
            <person name="Santos F.R."/>
            <person name="Vidigal T.H.D.A."/>
            <person name="Brescovit A.D."/>
            <person name="Santos A.J."/>
        </authorList>
    </citation>
    <scope>NUCLEOTIDE SEQUENCE</scope>
    <source>
        <tissue evidence="1">Shoot tissue taken approximately 20 cm above the soil surface</tissue>
    </source>
</reference>
<reference evidence="1" key="2">
    <citation type="journal article" date="2015" name="Data Brief">
        <title>Shoot transcriptome of the giant reed, Arundo donax.</title>
        <authorList>
            <person name="Barrero R.A."/>
            <person name="Guerrero F.D."/>
            <person name="Moolhuijzen P."/>
            <person name="Goolsby J.A."/>
            <person name="Tidwell J."/>
            <person name="Bellgard S.E."/>
            <person name="Bellgard M.I."/>
        </authorList>
    </citation>
    <scope>NUCLEOTIDE SEQUENCE</scope>
    <source>
        <tissue evidence="1">Shoot tissue taken approximately 20 cm above the soil surface</tissue>
    </source>
</reference>
<dbReference type="AlphaFoldDB" id="A0A0A9TB79"/>
<accession>A0A0A9TB79</accession>
<name>A0A0A9TB79_ARUDO</name>
<proteinExistence type="predicted"/>
<evidence type="ECO:0000313" key="1">
    <source>
        <dbReference type="EMBL" id="JAD15863.1"/>
    </source>
</evidence>
<organism evidence="1">
    <name type="scientific">Arundo donax</name>
    <name type="common">Giant reed</name>
    <name type="synonym">Donax arundinaceus</name>
    <dbReference type="NCBI Taxonomy" id="35708"/>
    <lineage>
        <taxon>Eukaryota</taxon>
        <taxon>Viridiplantae</taxon>
        <taxon>Streptophyta</taxon>
        <taxon>Embryophyta</taxon>
        <taxon>Tracheophyta</taxon>
        <taxon>Spermatophyta</taxon>
        <taxon>Magnoliopsida</taxon>
        <taxon>Liliopsida</taxon>
        <taxon>Poales</taxon>
        <taxon>Poaceae</taxon>
        <taxon>PACMAD clade</taxon>
        <taxon>Arundinoideae</taxon>
        <taxon>Arundineae</taxon>
        <taxon>Arundo</taxon>
    </lineage>
</organism>
<sequence length="33" mass="3878">MTQLFFDGLVKQGARGFEPQLIPAPWNMWRQTN</sequence>
<protein>
    <submittedName>
        <fullName evidence="1">Uncharacterized protein</fullName>
    </submittedName>
</protein>